<dbReference type="EMBL" id="ATAO01000135">
    <property type="protein sequence ID" value="EQM80714.1"/>
    <property type="molecule type" value="Genomic_DNA"/>
</dbReference>
<accession>T5KMM3</accession>
<keyword evidence="1" id="KW-0472">Membrane</keyword>
<protein>
    <recommendedName>
        <fullName evidence="2">YdbS-like PH domain-containing protein</fullName>
    </recommendedName>
</protein>
<feature type="transmembrane region" description="Helical" evidence="1">
    <location>
        <begin position="7"/>
        <end position="32"/>
    </location>
</feature>
<evidence type="ECO:0000313" key="4">
    <source>
        <dbReference type="Proteomes" id="UP000016033"/>
    </source>
</evidence>
<feature type="transmembrane region" description="Helical" evidence="1">
    <location>
        <begin position="38"/>
        <end position="59"/>
    </location>
</feature>
<dbReference type="Pfam" id="PF03703">
    <property type="entry name" value="bPH_2"/>
    <property type="match status" value="1"/>
</dbReference>
<dbReference type="PANTHER" id="PTHR34473">
    <property type="entry name" value="UPF0699 TRANSMEMBRANE PROTEIN YDBS"/>
    <property type="match status" value="1"/>
</dbReference>
<dbReference type="Proteomes" id="UP000016033">
    <property type="component" value="Unassembled WGS sequence"/>
</dbReference>
<comment type="caution">
    <text evidence="3">The sequence shown here is derived from an EMBL/GenBank/DDBJ whole genome shotgun (WGS) entry which is preliminary data.</text>
</comment>
<evidence type="ECO:0000259" key="2">
    <source>
        <dbReference type="Pfam" id="PF03703"/>
    </source>
</evidence>
<name>T5KMM3_MICMQ</name>
<evidence type="ECO:0000256" key="1">
    <source>
        <dbReference type="SAM" id="Phobius"/>
    </source>
</evidence>
<evidence type="ECO:0000313" key="3">
    <source>
        <dbReference type="EMBL" id="EQM80714.1"/>
    </source>
</evidence>
<dbReference type="InterPro" id="IPR005182">
    <property type="entry name" value="YdbS-like_PH"/>
</dbReference>
<proteinExistence type="predicted"/>
<dbReference type="PATRIC" id="fig|1333857.3.peg.1212"/>
<organism evidence="3 4">
    <name type="scientific">Microbacterium maritypicum MF109</name>
    <dbReference type="NCBI Taxonomy" id="1333857"/>
    <lineage>
        <taxon>Bacteria</taxon>
        <taxon>Bacillati</taxon>
        <taxon>Actinomycetota</taxon>
        <taxon>Actinomycetes</taxon>
        <taxon>Micrococcales</taxon>
        <taxon>Microbacteriaceae</taxon>
        <taxon>Microbacterium</taxon>
    </lineage>
</organism>
<dbReference type="RefSeq" id="WP_021199182.1">
    <property type="nucleotide sequence ID" value="NZ_ATAO01000135.1"/>
</dbReference>
<dbReference type="PANTHER" id="PTHR34473:SF3">
    <property type="entry name" value="TRANSMEMBRANE PROTEIN-RELATED"/>
    <property type="match status" value="1"/>
</dbReference>
<reference evidence="3 4" key="1">
    <citation type="journal article" date="2013" name="Genome Announc.">
        <title>Whole-genome sequences of five oyster-associated bacteria show potential for crude oil hydrocarbon degradation.</title>
        <authorList>
            <person name="Chauhan A."/>
            <person name="Green S."/>
            <person name="Pathak A."/>
            <person name="Thomas J."/>
            <person name="Venkatramanan R."/>
        </authorList>
    </citation>
    <scope>NUCLEOTIDE SEQUENCE [LARGE SCALE GENOMIC DNA]</scope>
    <source>
        <strain evidence="3 4">MF109</strain>
    </source>
</reference>
<gene>
    <name evidence="3" type="ORF">L687_14540</name>
</gene>
<keyword evidence="1" id="KW-1133">Transmembrane helix</keyword>
<keyword evidence="1" id="KW-0812">Transmembrane</keyword>
<dbReference type="AlphaFoldDB" id="T5KMM3"/>
<sequence>MQLAPKAVVVAVLRSAIPWAILLIAAVGLVLGIPAMRIPIVFAVLGLAVVVALIELTWLTPAAVRSFRYSVSSDGIHTSEGVVFQRENFLPMQQILIVERRQGPIMRSVGLVKVRLRVPGSYVDIDGVTDDAFIDLQREVRSAHAPDAHG</sequence>
<feature type="domain" description="YdbS-like PH" evidence="2">
    <location>
        <begin position="64"/>
        <end position="125"/>
    </location>
</feature>